<dbReference type="InterPro" id="IPR029006">
    <property type="entry name" value="ADF-H/Gelsolin-like_dom_sf"/>
</dbReference>
<keyword evidence="3" id="KW-1185">Reference proteome</keyword>
<evidence type="ECO:0000313" key="2">
    <source>
        <dbReference type="EMBL" id="OAG44959.1"/>
    </source>
</evidence>
<dbReference type="OrthoDB" id="74412at2759"/>
<evidence type="ECO:0000256" key="1">
    <source>
        <dbReference type="SAM" id="MobiDB-lite"/>
    </source>
</evidence>
<organism evidence="2 3">
    <name type="scientific">Fonsecaea monophora</name>
    <dbReference type="NCBI Taxonomy" id="254056"/>
    <lineage>
        <taxon>Eukaryota</taxon>
        <taxon>Fungi</taxon>
        <taxon>Dikarya</taxon>
        <taxon>Ascomycota</taxon>
        <taxon>Pezizomycotina</taxon>
        <taxon>Eurotiomycetes</taxon>
        <taxon>Chaetothyriomycetidae</taxon>
        <taxon>Chaetothyriales</taxon>
        <taxon>Herpotrichiellaceae</taxon>
        <taxon>Fonsecaea</taxon>
    </lineage>
</organism>
<feature type="compositionally biased region" description="Basic and acidic residues" evidence="1">
    <location>
        <begin position="883"/>
        <end position="897"/>
    </location>
</feature>
<dbReference type="RefSeq" id="XP_022516911.1">
    <property type="nucleotide sequence ID" value="XM_022650908.1"/>
</dbReference>
<feature type="compositionally biased region" description="Acidic residues" evidence="1">
    <location>
        <begin position="150"/>
        <end position="169"/>
    </location>
</feature>
<gene>
    <name evidence="2" type="ORF">AYO21_00921</name>
</gene>
<feature type="region of interest" description="Disordered" evidence="1">
    <location>
        <begin position="405"/>
        <end position="434"/>
    </location>
</feature>
<sequence length="1184" mass="128217">MSLNGLDGAAVADAHQAAQADAGGWFLLKYVNRDTVELLSKGTGGVQAVRGVIEQYAEKSPLYGLVQYRRKKVVLKYVPEGTSRLLQVRLTVQFQSVLETFTPHDTVFSFATASELTESALGLCTMLLPSASSLTSSSSSLRRRRLNEITEDAEDDVSTVEEETEEEENVGLALRFTSQKPDELPMVTSTPDTVFGRHELDELPASAVLAKALLAKRKEEAAAATANNNSNNNNNDAGPPSVSDKNIHPPRKESLLTSPKPPASPLRSPLPPSIIDKELPATPEPTPPSTSEGEGPRAPDFEATSNILLETTTATADASNPTTPRPHARHLSAAESDSISQWSSNVASYTAGKPKKKKLGPRPHVETTHRPKTSGTTDSGTGIRPVANLPTSIRVNNKSLVSLGIRPGSQQSSRSVPGRFVPSSQSVNGAPPLPSPSYLHAPYNAGDSRSAILRPSSVTSDVSTTTPEKLRLMKALQLRKRNMLLAQRAATVATPAPSNTYLHNASESNASANGSSTRLSSIPSHEQLSNVDEETKLTQSSYTTSPTIMTNISEEPSTQASSVSEHDDCSRTRRSLSSATSSSLTPKAFSQEDKAPSASDVASIDIKPSARLGMAPFDKDDKDDSKTEVDTAPADVEAKSVIRIDGLVPESRPEPNSDTQPRPSNPPLKQDEDSPKKSGRLGPPQALKLLPGGNASASDLSEDDSLIDEIQHATVHEAMPVSVARSPVTPIMSKGSSDRLREMVVKPPNSSHSTGRPNLVTTPDGNRPSSGSVRSISTALPQWPPLPTESAQLPLTKKATLGTGISKRIKALEVLRTKDASPPRQPQPVRETHAGTSAFSAFMKRSSFLTQQQPPNASTENSPPRHLPTASSQYESHPSAAVKEPRRPSSDVHRLQKGETISVTARIVRDSSNKHPPLAPSSSYNTPLNLYRSPLIVEHEKSDQPTLDQALASNQPRVKSPTKSERGRFSFSSHRSNSHPTLPRSESNTSKMSKSSHYRRQGPRSNSDAASISEDKPKSSMTSRLMKRMSNLANARSRNQLATKEEATQSQVNLAREQPDFTPEDSIAESLMHVVDIGDVNVQFPESFLWKRRFMRIDDQGFLIFSPPMNDANMKSVSRKYHLSDFNRPCLPDLEREEMAWSILLDLKDGRCVQCACESKQAQQQVLQMLVDAHSAYHQLYGAG</sequence>
<feature type="compositionally biased region" description="Polar residues" evidence="1">
    <location>
        <begin position="944"/>
        <end position="957"/>
    </location>
</feature>
<comment type="caution">
    <text evidence="2">The sequence shown here is derived from an EMBL/GenBank/DDBJ whole genome shotgun (WGS) entry which is preliminary data.</text>
</comment>
<feature type="compositionally biased region" description="Low complexity" evidence="1">
    <location>
        <begin position="575"/>
        <end position="585"/>
    </location>
</feature>
<feature type="compositionally biased region" description="Polar residues" evidence="1">
    <location>
        <begin position="537"/>
        <end position="563"/>
    </location>
</feature>
<dbReference type="EMBL" id="LVKK01000003">
    <property type="protein sequence ID" value="OAG44959.1"/>
    <property type="molecule type" value="Genomic_DNA"/>
</dbReference>
<evidence type="ECO:0008006" key="4">
    <source>
        <dbReference type="Google" id="ProtNLM"/>
    </source>
</evidence>
<evidence type="ECO:0000313" key="3">
    <source>
        <dbReference type="Proteomes" id="UP000077002"/>
    </source>
</evidence>
<dbReference type="Gene3D" id="3.40.20.10">
    <property type="entry name" value="Severin"/>
    <property type="match status" value="1"/>
</dbReference>
<accession>A0A177FP62</accession>
<reference evidence="2 3" key="1">
    <citation type="submission" date="2016-03" db="EMBL/GenBank/DDBJ databases">
        <title>Draft genome sequence of the Fonsecaea monophora CBS 269.37.</title>
        <authorList>
            <person name="Bombassaro A."/>
            <person name="Vinicius W.A."/>
            <person name="De Hoog S."/>
            <person name="Sun J."/>
            <person name="Souza E.M."/>
            <person name="Raittz R.T."/>
            <person name="Costa F."/>
            <person name="Leao A.C."/>
            <person name="Tadra-Sfeir M.Z."/>
            <person name="Baura V."/>
            <person name="Balsanelli E."/>
            <person name="Pedrosa F.O."/>
            <person name="Moreno L.F."/>
            <person name="Steffens M.B."/>
            <person name="Xi L."/>
            <person name="Bocca A.L."/>
            <person name="Felipe M.S."/>
            <person name="Teixeira M."/>
            <person name="Telles Filho F.Q."/>
            <person name="Azevedo C.M."/>
            <person name="Gomes R."/>
            <person name="Vicente V.A."/>
        </authorList>
    </citation>
    <scope>NUCLEOTIDE SEQUENCE [LARGE SCALE GENOMIC DNA]</scope>
    <source>
        <strain evidence="2 3">CBS 269.37</strain>
    </source>
</reference>
<feature type="compositionally biased region" description="Polar residues" evidence="1">
    <location>
        <begin position="517"/>
        <end position="530"/>
    </location>
</feature>
<feature type="compositionally biased region" description="Polar residues" evidence="1">
    <location>
        <begin position="748"/>
        <end position="780"/>
    </location>
</feature>
<protein>
    <recommendedName>
        <fullName evidence="4">ADF-H domain-containing protein</fullName>
    </recommendedName>
</protein>
<dbReference type="Proteomes" id="UP000077002">
    <property type="component" value="Unassembled WGS sequence"/>
</dbReference>
<feature type="compositionally biased region" description="Basic and acidic residues" evidence="1">
    <location>
        <begin position="245"/>
        <end position="254"/>
    </location>
</feature>
<feature type="compositionally biased region" description="Low complexity" evidence="1">
    <location>
        <begin position="222"/>
        <end position="237"/>
    </location>
</feature>
<name>A0A177FP62_9EURO</name>
<feature type="region of interest" description="Disordered" evidence="1">
    <location>
        <begin position="940"/>
        <end position="1023"/>
    </location>
</feature>
<feature type="region of interest" description="Disordered" evidence="1">
    <location>
        <begin position="497"/>
        <end position="806"/>
    </location>
</feature>
<feature type="compositionally biased region" description="Polar residues" evidence="1">
    <location>
        <begin position="335"/>
        <end position="348"/>
    </location>
</feature>
<dbReference type="AlphaFoldDB" id="A0A177FP62"/>
<proteinExistence type="predicted"/>
<dbReference type="SUPFAM" id="SSF55753">
    <property type="entry name" value="Actin depolymerizing proteins"/>
    <property type="match status" value="1"/>
</dbReference>
<feature type="compositionally biased region" description="Low complexity" evidence="1">
    <location>
        <begin position="969"/>
        <end position="993"/>
    </location>
</feature>
<feature type="compositionally biased region" description="Polar residues" evidence="1">
    <location>
        <begin position="849"/>
        <end position="862"/>
    </location>
</feature>
<feature type="region of interest" description="Disordered" evidence="1">
    <location>
        <begin position="1035"/>
        <end position="1060"/>
    </location>
</feature>
<dbReference type="GeneID" id="34596103"/>
<feature type="region of interest" description="Disordered" evidence="1">
    <location>
        <begin position="221"/>
        <end position="391"/>
    </location>
</feature>
<feature type="compositionally biased region" description="Polar residues" evidence="1">
    <location>
        <begin position="1035"/>
        <end position="1053"/>
    </location>
</feature>
<feature type="compositionally biased region" description="Polar residues" evidence="1">
    <location>
        <begin position="303"/>
        <end position="322"/>
    </location>
</feature>
<feature type="compositionally biased region" description="Basic and acidic residues" evidence="1">
    <location>
        <begin position="617"/>
        <end position="629"/>
    </location>
</feature>
<feature type="compositionally biased region" description="Low complexity" evidence="1">
    <location>
        <begin position="504"/>
        <end position="516"/>
    </location>
</feature>
<feature type="compositionally biased region" description="Pro residues" evidence="1">
    <location>
        <begin position="259"/>
        <end position="272"/>
    </location>
</feature>
<feature type="region of interest" description="Disordered" evidence="1">
    <location>
        <begin position="150"/>
        <end position="170"/>
    </location>
</feature>
<feature type="region of interest" description="Disordered" evidence="1">
    <location>
        <begin position="849"/>
        <end position="927"/>
    </location>
</feature>